<evidence type="ECO:0000256" key="1">
    <source>
        <dbReference type="SAM" id="Phobius"/>
    </source>
</evidence>
<gene>
    <name evidence="3" type="ORF">DY262_02515</name>
</gene>
<accession>A0A372EQ37</accession>
<feature type="transmembrane region" description="Helical" evidence="1">
    <location>
        <begin position="184"/>
        <end position="210"/>
    </location>
</feature>
<proteinExistence type="predicted"/>
<feature type="transmembrane region" description="Helical" evidence="1">
    <location>
        <begin position="91"/>
        <end position="109"/>
    </location>
</feature>
<organism evidence="3 4">
    <name type="scientific">Hydrogenophaga borbori</name>
    <dbReference type="NCBI Taxonomy" id="2294117"/>
    <lineage>
        <taxon>Bacteria</taxon>
        <taxon>Pseudomonadati</taxon>
        <taxon>Pseudomonadota</taxon>
        <taxon>Betaproteobacteria</taxon>
        <taxon>Burkholderiales</taxon>
        <taxon>Comamonadaceae</taxon>
        <taxon>Hydrogenophaga</taxon>
    </lineage>
</organism>
<keyword evidence="1" id="KW-1133">Transmembrane helix</keyword>
<keyword evidence="4" id="KW-1185">Reference proteome</keyword>
<feature type="transmembrane region" description="Helical" evidence="1">
    <location>
        <begin position="33"/>
        <end position="55"/>
    </location>
</feature>
<keyword evidence="1" id="KW-0812">Transmembrane</keyword>
<comment type="caution">
    <text evidence="3">The sequence shown here is derived from an EMBL/GenBank/DDBJ whole genome shotgun (WGS) entry which is preliminary data.</text>
</comment>
<dbReference type="EMBL" id="QVLS01000001">
    <property type="protein sequence ID" value="RFP82715.1"/>
    <property type="molecule type" value="Genomic_DNA"/>
</dbReference>
<dbReference type="Proteomes" id="UP000261931">
    <property type="component" value="Unassembled WGS sequence"/>
</dbReference>
<feature type="transmembrane region" description="Helical" evidence="1">
    <location>
        <begin position="249"/>
        <end position="266"/>
    </location>
</feature>
<keyword evidence="3" id="KW-0012">Acyltransferase</keyword>
<evidence type="ECO:0000313" key="4">
    <source>
        <dbReference type="Proteomes" id="UP000261931"/>
    </source>
</evidence>
<dbReference type="GO" id="GO:0016747">
    <property type="term" value="F:acyltransferase activity, transferring groups other than amino-acyl groups"/>
    <property type="evidence" value="ECO:0007669"/>
    <property type="project" value="InterPro"/>
</dbReference>
<feature type="transmembrane region" description="Helical" evidence="1">
    <location>
        <begin position="314"/>
        <end position="331"/>
    </location>
</feature>
<evidence type="ECO:0000259" key="2">
    <source>
        <dbReference type="Pfam" id="PF01757"/>
    </source>
</evidence>
<keyword evidence="1" id="KW-0472">Membrane</keyword>
<protein>
    <submittedName>
        <fullName evidence="3">Acyltransferase</fullName>
    </submittedName>
</protein>
<evidence type="ECO:0000313" key="3">
    <source>
        <dbReference type="EMBL" id="RFP82715.1"/>
    </source>
</evidence>
<feature type="transmembrane region" description="Helical" evidence="1">
    <location>
        <begin position="222"/>
        <end position="242"/>
    </location>
</feature>
<feature type="transmembrane region" description="Helical" evidence="1">
    <location>
        <begin position="337"/>
        <end position="355"/>
    </location>
</feature>
<feature type="transmembrane region" description="Helical" evidence="1">
    <location>
        <begin position="61"/>
        <end position="79"/>
    </location>
</feature>
<name>A0A372EQ37_9BURK</name>
<dbReference type="Pfam" id="PF01757">
    <property type="entry name" value="Acyl_transf_3"/>
    <property type="match status" value="1"/>
</dbReference>
<feature type="domain" description="Acyltransferase 3" evidence="2">
    <location>
        <begin position="22"/>
        <end position="354"/>
    </location>
</feature>
<dbReference type="InterPro" id="IPR002656">
    <property type="entry name" value="Acyl_transf_3_dom"/>
</dbReference>
<dbReference type="AlphaFoldDB" id="A0A372EQ37"/>
<sequence length="389" mass="42398">MAHLGRLARILALAPLSPSLSIWLDLCRVVAALAVYVGHSVVLGLAPAALSLTWHRSADDAVIAFFVISGFVIAHSTLSRHGSAGHYALARVSRIYSVAIPAVLLALLLDRIGLGLNPEGYAGYAWQYPKAALVPPYHWLFLGEGWFGSWQPFSMEPYWSLAYEVWYYALFGVFVYARGWWRWPLLVLVLGFMGPAVLMLLPVWCLGVFLCRHLGALRLGPWPARALMLVCALAYAVFLLSGARQATDGASRALYAAIAAGAPWPFEPGSTEHVLSDYVTGLLFAGFVVGCAGAGWNFPDRAGRLIRWLADRTFSFYLIHFSLLVLARAAGVSASGWAGYAALLAGVLLATWALGQIGEQRREAYRAVFRRVADTLRRGLGALLPRARP</sequence>
<feature type="transmembrane region" description="Helical" evidence="1">
    <location>
        <begin position="158"/>
        <end position="177"/>
    </location>
</feature>
<keyword evidence="3" id="KW-0808">Transferase</keyword>
<feature type="transmembrane region" description="Helical" evidence="1">
    <location>
        <begin position="278"/>
        <end position="298"/>
    </location>
</feature>
<reference evidence="3 4" key="1">
    <citation type="submission" date="2018-08" db="EMBL/GenBank/DDBJ databases">
        <title>Hydrogenophaga sp. LA-38 isolated from sludge.</title>
        <authorList>
            <person name="Im W.-T."/>
        </authorList>
    </citation>
    <scope>NUCLEOTIDE SEQUENCE [LARGE SCALE GENOMIC DNA]</scope>
    <source>
        <strain evidence="3 4">LA-38</strain>
    </source>
</reference>